<dbReference type="Proteomes" id="UP000183649">
    <property type="component" value="Unassembled WGS sequence"/>
</dbReference>
<keyword evidence="11" id="KW-1185">Reference proteome</keyword>
<evidence type="ECO:0000256" key="6">
    <source>
        <dbReference type="ARBA" id="ARBA00023315"/>
    </source>
</evidence>
<dbReference type="AlphaFoldDB" id="A0A0K6I668"/>
<dbReference type="NCBIfam" id="TIGR01853">
    <property type="entry name" value="lipid_A_lpxD"/>
    <property type="match status" value="1"/>
</dbReference>
<keyword evidence="8" id="KW-0175">Coiled coil</keyword>
<dbReference type="UniPathway" id="UPA00973"/>
<dbReference type="GO" id="GO:0009245">
    <property type="term" value="P:lipid A biosynthetic process"/>
    <property type="evidence" value="ECO:0007669"/>
    <property type="project" value="UniProtKB-UniRule"/>
</dbReference>
<dbReference type="CDD" id="cd03352">
    <property type="entry name" value="LbH_LpxD"/>
    <property type="match status" value="1"/>
</dbReference>
<evidence type="ECO:0000256" key="8">
    <source>
        <dbReference type="SAM" id="Coils"/>
    </source>
</evidence>
<dbReference type="GO" id="GO:0016020">
    <property type="term" value="C:membrane"/>
    <property type="evidence" value="ECO:0007669"/>
    <property type="project" value="GOC"/>
</dbReference>
<evidence type="ECO:0000313" key="10">
    <source>
        <dbReference type="EMBL" id="CUA98624.1"/>
    </source>
</evidence>
<evidence type="ECO:0000256" key="4">
    <source>
        <dbReference type="ARBA" id="ARBA00022737"/>
    </source>
</evidence>
<keyword evidence="2 7" id="KW-0441">Lipid A biosynthesis</keyword>
<dbReference type="EC" id="2.3.1.191" evidence="7"/>
<reference evidence="11" key="1">
    <citation type="submission" date="2015-08" db="EMBL/GenBank/DDBJ databases">
        <authorList>
            <person name="Varghese N."/>
        </authorList>
    </citation>
    <scope>NUCLEOTIDE SEQUENCE [LARGE SCALE GENOMIC DNA]</scope>
    <source>
        <strain evidence="11">DSM 18181</strain>
    </source>
</reference>
<dbReference type="InterPro" id="IPR020573">
    <property type="entry name" value="UDP_GlcNAc_AcTrfase_non-rep"/>
</dbReference>
<dbReference type="NCBIfam" id="NF002060">
    <property type="entry name" value="PRK00892.1"/>
    <property type="match status" value="1"/>
</dbReference>
<comment type="pathway">
    <text evidence="7">Bacterial outer membrane biogenesis; LPS lipid A biosynthesis.</text>
</comment>
<comment type="similarity">
    <text evidence="7">Belongs to the transferase hexapeptide repeat family. LpxD subfamily.</text>
</comment>
<evidence type="ECO:0000256" key="5">
    <source>
        <dbReference type="ARBA" id="ARBA00023098"/>
    </source>
</evidence>
<dbReference type="PANTHER" id="PTHR43378">
    <property type="entry name" value="UDP-3-O-ACYLGLUCOSAMINE N-ACYLTRANSFERASE"/>
    <property type="match status" value="1"/>
</dbReference>
<dbReference type="InterPro" id="IPR018357">
    <property type="entry name" value="Hexapep_transf_CS"/>
</dbReference>
<keyword evidence="5 7" id="KW-0443">Lipid metabolism</keyword>
<comment type="catalytic activity">
    <reaction evidence="7">
        <text>a UDP-3-O-[(3R)-3-hydroxyacyl]-alpha-D-glucosamine + a (3R)-hydroxyacyl-[ACP] = a UDP-2-N,3-O-bis[(3R)-3-hydroxyacyl]-alpha-D-glucosamine + holo-[ACP] + H(+)</text>
        <dbReference type="Rhea" id="RHEA:53836"/>
        <dbReference type="Rhea" id="RHEA-COMP:9685"/>
        <dbReference type="Rhea" id="RHEA-COMP:9945"/>
        <dbReference type="ChEBI" id="CHEBI:15378"/>
        <dbReference type="ChEBI" id="CHEBI:64479"/>
        <dbReference type="ChEBI" id="CHEBI:78827"/>
        <dbReference type="ChEBI" id="CHEBI:137740"/>
        <dbReference type="ChEBI" id="CHEBI:137748"/>
        <dbReference type="EC" id="2.3.1.191"/>
    </reaction>
</comment>
<evidence type="ECO:0000313" key="11">
    <source>
        <dbReference type="Proteomes" id="UP000183649"/>
    </source>
</evidence>
<keyword evidence="4 7" id="KW-0677">Repeat</keyword>
<dbReference type="STRING" id="339866.GCA_001418255_02211"/>
<organism evidence="10 11">
    <name type="scientific">Thiomonas bhubaneswarensis</name>
    <dbReference type="NCBI Taxonomy" id="339866"/>
    <lineage>
        <taxon>Bacteria</taxon>
        <taxon>Pseudomonadati</taxon>
        <taxon>Pseudomonadota</taxon>
        <taxon>Betaproteobacteria</taxon>
        <taxon>Burkholderiales</taxon>
        <taxon>Thiomonas</taxon>
    </lineage>
</organism>
<dbReference type="PROSITE" id="PS00101">
    <property type="entry name" value="HEXAPEP_TRANSFERASES"/>
    <property type="match status" value="1"/>
</dbReference>
<dbReference type="HAMAP" id="MF_00523">
    <property type="entry name" value="LpxD"/>
    <property type="match status" value="1"/>
</dbReference>
<dbReference type="EMBL" id="CYHF01000007">
    <property type="protein sequence ID" value="CUA98624.1"/>
    <property type="molecule type" value="Genomic_DNA"/>
</dbReference>
<name>A0A0K6I668_9BURK</name>
<evidence type="ECO:0000256" key="1">
    <source>
        <dbReference type="ARBA" id="ARBA00022516"/>
    </source>
</evidence>
<gene>
    <name evidence="7" type="primary">lpxD</name>
    <name evidence="10" type="ORF">Ga0061069_107172</name>
</gene>
<evidence type="ECO:0000256" key="3">
    <source>
        <dbReference type="ARBA" id="ARBA00022679"/>
    </source>
</evidence>
<dbReference type="InterPro" id="IPR007691">
    <property type="entry name" value="LpxD"/>
</dbReference>
<dbReference type="GO" id="GO:0103118">
    <property type="term" value="F:UDP-3-O-[(3R)-3-hydroxyacyl]-glucosamine N-acyltransferase activity"/>
    <property type="evidence" value="ECO:0007669"/>
    <property type="project" value="UniProtKB-EC"/>
</dbReference>
<accession>A0A0K6I668</accession>
<dbReference type="PANTHER" id="PTHR43378:SF2">
    <property type="entry name" value="UDP-3-O-ACYLGLUCOSAMINE N-ACYLTRANSFERASE 1, MITOCHONDRIAL-RELATED"/>
    <property type="match status" value="1"/>
</dbReference>
<dbReference type="Pfam" id="PF04613">
    <property type="entry name" value="LpxD"/>
    <property type="match status" value="1"/>
</dbReference>
<evidence type="ECO:0000256" key="7">
    <source>
        <dbReference type="HAMAP-Rule" id="MF_00523"/>
    </source>
</evidence>
<comment type="subunit">
    <text evidence="7">Homotrimer.</text>
</comment>
<feature type="domain" description="UDP-3-O-[3-hydroxymyristoyl] glucosamine N-acyltransferase non-repeat region" evidence="9">
    <location>
        <begin position="30"/>
        <end position="98"/>
    </location>
</feature>
<proteinExistence type="inferred from homology"/>
<dbReference type="Gene3D" id="2.160.10.10">
    <property type="entry name" value="Hexapeptide repeat proteins"/>
    <property type="match status" value="1"/>
</dbReference>
<sequence length="358" mass="37339">MSAPGESMEGLTLEQIANRLGGELVGSGQVVVRRLRPLASATRADITFLNREKLRPLLAQTDAAAVILPESLRGSLPKSGNAIFTADPYLYYARLSQWFWALAQPAFEPGCHVTAQIDPAARVSPQARVDAFAVVEAGAEIAEGAHIGAGCFVGRDAVIGPGTVLHPRSSVAWGCRLGARCVLQSGAVVGSDGFGYARDASGAGVKIAQVGIAVLEDDVEVGANSTIDRGALDNTEIGTGVKIDNLVQIAHNVRIGAHTALAGCVGVSGSAEIGAYCFIGGGVGIAGHLSIVDGVVIGGMSLVSRSVRQPGMYTGAFPLDTHANWERNAATVRQLHQLRDRVRHLEQHIESLKSEPST</sequence>
<dbReference type="InterPro" id="IPR011004">
    <property type="entry name" value="Trimer_LpxA-like_sf"/>
</dbReference>
<dbReference type="SUPFAM" id="SSF51161">
    <property type="entry name" value="Trimeric LpxA-like enzymes"/>
    <property type="match status" value="1"/>
</dbReference>
<keyword evidence="1 7" id="KW-0444">Lipid biosynthesis</keyword>
<comment type="function">
    <text evidence="7">Catalyzes the N-acylation of UDP-3-O-acylglucosamine using 3-hydroxyacyl-ACP as the acyl donor. Is involved in the biosynthesis of lipid A, a phosphorylated glycolipid that anchors the lipopolysaccharide to the outer membrane of the cell.</text>
</comment>
<feature type="coiled-coil region" evidence="8">
    <location>
        <begin position="328"/>
        <end position="355"/>
    </location>
</feature>
<dbReference type="GO" id="GO:0016410">
    <property type="term" value="F:N-acyltransferase activity"/>
    <property type="evidence" value="ECO:0007669"/>
    <property type="project" value="InterPro"/>
</dbReference>
<dbReference type="Gene3D" id="3.40.1390.10">
    <property type="entry name" value="MurE/MurF, N-terminal domain"/>
    <property type="match status" value="1"/>
</dbReference>
<evidence type="ECO:0000256" key="2">
    <source>
        <dbReference type="ARBA" id="ARBA00022556"/>
    </source>
</evidence>
<keyword evidence="6 7" id="KW-0012">Acyltransferase</keyword>
<evidence type="ECO:0000259" key="9">
    <source>
        <dbReference type="Pfam" id="PF04613"/>
    </source>
</evidence>
<feature type="active site" description="Proton acceptor" evidence="7">
    <location>
        <position position="251"/>
    </location>
</feature>
<keyword evidence="3 7" id="KW-0808">Transferase</keyword>
<protein>
    <recommendedName>
        <fullName evidence="7">UDP-3-O-acylglucosamine N-acyltransferase</fullName>
        <ecNumber evidence="7">2.3.1.191</ecNumber>
    </recommendedName>
</protein>